<dbReference type="EMBL" id="BJND01000016">
    <property type="protein sequence ID" value="GEC04632.1"/>
    <property type="molecule type" value="Genomic_DNA"/>
</dbReference>
<evidence type="ECO:0000313" key="2">
    <source>
        <dbReference type="EMBL" id="GEC04632.1"/>
    </source>
</evidence>
<comment type="caution">
    <text evidence="2">The sequence shown here is derived from an EMBL/GenBank/DDBJ whole genome shotgun (WGS) entry which is preliminary data.</text>
</comment>
<keyword evidence="3" id="KW-1185">Reference proteome</keyword>
<name>A0A4Y3VBU7_9ACTN</name>
<accession>A0A4Y3VBU7</accession>
<dbReference type="Proteomes" id="UP000317881">
    <property type="component" value="Unassembled WGS sequence"/>
</dbReference>
<reference evidence="2 3" key="1">
    <citation type="submission" date="2019-06" db="EMBL/GenBank/DDBJ databases">
        <title>Whole genome shotgun sequence of Streptomyces spinoverrucosus NBRC 14228.</title>
        <authorList>
            <person name="Hosoyama A."/>
            <person name="Uohara A."/>
            <person name="Ohji S."/>
            <person name="Ichikawa N."/>
        </authorList>
    </citation>
    <scope>NUCLEOTIDE SEQUENCE [LARGE SCALE GENOMIC DNA]</scope>
    <source>
        <strain evidence="2 3">NBRC 14228</strain>
    </source>
</reference>
<sequence>MVSGGGGGAIGGWCGADGGAPVKPGGGGTGAEPCGTGGGPWWWGPGPGWCAAGDQPAAGSCPGWRGGGSGDPTACCIRCHSVSYRQLALAAGANPTRYRTVPSPTAVW</sequence>
<dbReference type="AlphaFoldDB" id="A0A4Y3VBU7"/>
<feature type="region of interest" description="Disordered" evidence="1">
    <location>
        <begin position="14"/>
        <end position="40"/>
    </location>
</feature>
<gene>
    <name evidence="2" type="ORF">SSP24_22870</name>
</gene>
<organism evidence="2 3">
    <name type="scientific">Streptomyces spinoverrucosus</name>
    <dbReference type="NCBI Taxonomy" id="284043"/>
    <lineage>
        <taxon>Bacteria</taxon>
        <taxon>Bacillati</taxon>
        <taxon>Actinomycetota</taxon>
        <taxon>Actinomycetes</taxon>
        <taxon>Kitasatosporales</taxon>
        <taxon>Streptomycetaceae</taxon>
        <taxon>Streptomyces</taxon>
    </lineage>
</organism>
<proteinExistence type="predicted"/>
<protein>
    <submittedName>
        <fullName evidence="2">Uncharacterized protein</fullName>
    </submittedName>
</protein>
<evidence type="ECO:0000256" key="1">
    <source>
        <dbReference type="SAM" id="MobiDB-lite"/>
    </source>
</evidence>
<evidence type="ECO:0000313" key="3">
    <source>
        <dbReference type="Proteomes" id="UP000317881"/>
    </source>
</evidence>